<protein>
    <submittedName>
        <fullName evidence="1">Uncharacterized protein</fullName>
    </submittedName>
</protein>
<reference evidence="1" key="1">
    <citation type="journal article" date="2015" name="Nature">
        <title>Complex archaea that bridge the gap between prokaryotes and eukaryotes.</title>
        <authorList>
            <person name="Spang A."/>
            <person name="Saw J.H."/>
            <person name="Jorgensen S.L."/>
            <person name="Zaremba-Niedzwiedzka K."/>
            <person name="Martijn J."/>
            <person name="Lind A.E."/>
            <person name="van Eijk R."/>
            <person name="Schleper C."/>
            <person name="Guy L."/>
            <person name="Ettema T.J."/>
        </authorList>
    </citation>
    <scope>NUCLEOTIDE SEQUENCE</scope>
</reference>
<gene>
    <name evidence="1" type="ORF">LCGC14_1328480</name>
</gene>
<proteinExistence type="predicted"/>
<dbReference type="AlphaFoldDB" id="A0A0F9KHY2"/>
<accession>A0A0F9KHY2</accession>
<dbReference type="EMBL" id="LAZR01008001">
    <property type="protein sequence ID" value="KKM81568.1"/>
    <property type="molecule type" value="Genomic_DNA"/>
</dbReference>
<name>A0A0F9KHY2_9ZZZZ</name>
<sequence length="710" mass="74010">MPNGTVLVIDTIGRKNDAEFPVVFQSDVKGGTGYLVADDTARDAIPASFREIGMVVKVLDSVSNGNAETDYQLQGGIGNGDYVQYQGVGNFIPLSQKGAVDGVAPLGSDGYIDAAYIKNLFLNDSFVVADEAAMLALTTVTGNVVVQEDLGKVWFKRNNADPASIGDFYELTTAGVVVSVNGQIGVVSITIDTLLNTGPDAAANTTNFNTAVAASPHATSVNSSISTINSTLTAYGIRITDLENVAPSVASVNGLTGSVEIDFDTLLTFGDSAAQFVTATGNAIHDDLSGEIDALTDKPVPVGDDLVIIEDSAASFGKKKVAISTIWAATGAYWNSGGDTTLTADVNIKSDGTKTIDLGEIPTPLQGLGVIVDNHIQFVHYKNLTNNVWEIFRISHLTSNTAAAGFGGTFNMALHNDGGATPIALGFEAKWISAVAGSEETEVTMRSYKAGTPIDFFKYSTTLDKIGLIAGNVEIGDDSLAGTTRIIQAAGSAADVGIQLLVKGAQTLTMAVTGTSALASRTWFTHQGGTFTGSSGIQYLNKQSVTINQSGTAGYSAIEVDVTETAVGSGVKSLINLNVGGASKFRVDNDGMIYYKIRLSDITDSATPSIDCLDNPSVKTFWSTAESTPALSVSNFGEELLISIKKTTAGDSTITIDGTGLKFIDMNNKALPATSVDIILSDTTNYFFEISLSDSGTTDGGSNVILVIAK</sequence>
<comment type="caution">
    <text evidence="1">The sequence shown here is derived from an EMBL/GenBank/DDBJ whole genome shotgun (WGS) entry which is preliminary data.</text>
</comment>
<evidence type="ECO:0000313" key="1">
    <source>
        <dbReference type="EMBL" id="KKM81568.1"/>
    </source>
</evidence>
<organism evidence="1">
    <name type="scientific">marine sediment metagenome</name>
    <dbReference type="NCBI Taxonomy" id="412755"/>
    <lineage>
        <taxon>unclassified sequences</taxon>
        <taxon>metagenomes</taxon>
        <taxon>ecological metagenomes</taxon>
    </lineage>
</organism>